<dbReference type="InterPro" id="IPR011545">
    <property type="entry name" value="DEAD/DEAH_box_helicase_dom"/>
</dbReference>
<protein>
    <submittedName>
        <fullName evidence="7">Helicase</fullName>
    </submittedName>
</protein>
<dbReference type="SMART" id="SM00490">
    <property type="entry name" value="HELICc"/>
    <property type="match status" value="1"/>
</dbReference>
<dbReference type="EMBL" id="DF820457">
    <property type="protein sequence ID" value="GAK51439.1"/>
    <property type="molecule type" value="Genomic_DNA"/>
</dbReference>
<dbReference type="Pfam" id="PF00270">
    <property type="entry name" value="DEAD"/>
    <property type="match status" value="1"/>
</dbReference>
<dbReference type="GO" id="GO:0003676">
    <property type="term" value="F:nucleic acid binding"/>
    <property type="evidence" value="ECO:0007669"/>
    <property type="project" value="InterPro"/>
</dbReference>
<keyword evidence="4" id="KW-0067">ATP-binding</keyword>
<dbReference type="GO" id="GO:0004386">
    <property type="term" value="F:helicase activity"/>
    <property type="evidence" value="ECO:0007669"/>
    <property type="project" value="UniProtKB-KW"/>
</dbReference>
<feature type="domain" description="Helicase C-terminal" evidence="6">
    <location>
        <begin position="265"/>
        <end position="455"/>
    </location>
</feature>
<evidence type="ECO:0000256" key="3">
    <source>
        <dbReference type="ARBA" id="ARBA00022806"/>
    </source>
</evidence>
<dbReference type="SUPFAM" id="SSF52540">
    <property type="entry name" value="P-loop containing nucleoside triphosphate hydrolases"/>
    <property type="match status" value="1"/>
</dbReference>
<organism evidence="7 8">
    <name type="scientific">Candidatus Moduliflexus flocculans</name>
    <dbReference type="NCBI Taxonomy" id="1499966"/>
    <lineage>
        <taxon>Bacteria</taxon>
        <taxon>Candidatus Moduliflexota</taxon>
        <taxon>Candidatus Moduliflexia</taxon>
        <taxon>Candidatus Moduliflexales</taxon>
        <taxon>Candidatus Moduliflexaceae</taxon>
    </lineage>
</organism>
<evidence type="ECO:0000256" key="4">
    <source>
        <dbReference type="ARBA" id="ARBA00022840"/>
    </source>
</evidence>
<evidence type="ECO:0000256" key="1">
    <source>
        <dbReference type="ARBA" id="ARBA00022741"/>
    </source>
</evidence>
<dbReference type="PROSITE" id="PS51194">
    <property type="entry name" value="HELICASE_CTER"/>
    <property type="match status" value="1"/>
</dbReference>
<dbReference type="SMART" id="SM00487">
    <property type="entry name" value="DEXDc"/>
    <property type="match status" value="1"/>
</dbReference>
<dbReference type="PANTHER" id="PTHR47961:SF10">
    <property type="entry name" value="ATP-DEPENDENT DNA HELICASE HEL308"/>
    <property type="match status" value="1"/>
</dbReference>
<dbReference type="Gene3D" id="3.40.50.300">
    <property type="entry name" value="P-loop containing nucleotide triphosphate hydrolases"/>
    <property type="match status" value="2"/>
</dbReference>
<reference evidence="7 8" key="1">
    <citation type="journal article" date="2015" name="PeerJ">
        <title>First genomic representation of candidate bacterial phylum KSB3 points to enhanced environmental sensing as a trigger of wastewater bulking.</title>
        <authorList>
            <person name="Sekiguchi Y."/>
            <person name="Ohashi A."/>
            <person name="Parks D.H."/>
            <person name="Yamauchi T."/>
            <person name="Tyson G.W."/>
            <person name="Hugenholtz P."/>
        </authorList>
    </citation>
    <scope>NUCLEOTIDE SEQUENCE [LARGE SCALE GENOMIC DNA]</scope>
</reference>
<gene>
    <name evidence="7" type="ORF">U14_02683</name>
</gene>
<dbReference type="InterPro" id="IPR014001">
    <property type="entry name" value="Helicase_ATP-bd"/>
</dbReference>
<evidence type="ECO:0000256" key="2">
    <source>
        <dbReference type="ARBA" id="ARBA00022801"/>
    </source>
</evidence>
<keyword evidence="1" id="KW-0547">Nucleotide-binding</keyword>
<dbReference type="Gene3D" id="1.10.3380.20">
    <property type="match status" value="1"/>
</dbReference>
<dbReference type="InterPro" id="IPR027417">
    <property type="entry name" value="P-loop_NTPase"/>
</dbReference>
<evidence type="ECO:0000313" key="7">
    <source>
        <dbReference type="EMBL" id="GAK51439.1"/>
    </source>
</evidence>
<dbReference type="Proteomes" id="UP000030700">
    <property type="component" value="Unassembled WGS sequence"/>
</dbReference>
<feature type="domain" description="Helicase ATP-binding" evidence="5">
    <location>
        <begin position="38"/>
        <end position="209"/>
    </location>
</feature>
<dbReference type="GO" id="GO:0016787">
    <property type="term" value="F:hydrolase activity"/>
    <property type="evidence" value="ECO:0007669"/>
    <property type="project" value="UniProtKB-KW"/>
</dbReference>
<sequence>MTLHELQQHYHFAPDIINIWTARESAALLPIQETAIREHGILEGRDLLVSAPTSSGKTFLAEIAAIHTIFQQGKVLYLVPLKALAEEKYADFTDKYGAFGIDVVISTGDHTESDDAIERGDFQLALVVFEKAHRLLVRNKHVLNTCGLIVIDEIQMTADASRGSSLEMLLTAILYMRKAARPQLIALSAVIGDLNGLDAWLQTAVLMSDARPVELREGMLRRDGTFIYRSFLSKEIGSTQFTPFPEHFKFNLKSAEGRREYQYKRLQQIVSDLLAQGEQVLIFRKWKWLTRETALRLARDLQLPAAFQTLEVLQHMEDSVSKEALFECLRHGVAFHNADLGRDERQAIERAFKADDSRIRVICATSTLAMGMNLPVKTVIIADLEKPDPDAEIFQEMPLTSAEYKNMSGRAGRLKHHDDGRSIIFADTPADEQILWRNYIEGAFPRLASQLADSRLIEETLFLVAAEICASEEEIRAFFDMSYAGVLRWKNDETARAAMVARVGDAVAYSVEQGLMLRSDAARLRVTEIGRICAAQGVSAESMAVLTQFSELLDLAAFNTWELFFVVSHNKELADLHFRLSQEEYETGDYWRAIRERYADVCEPLLKKSEEFLQNRFETTRRIKMALLLADWVAGTSLQRLEITYSQYFRDKSYSGVIRGLSENAAWMIRLLADIATARHADAAVVRRLQRFAKQTLYGVPEDGVEIAALRVAGLTRAMIARLVQAGYSTEEQLLEAELDSLARVIPQEVAFRLQDRVYKKYSRIETRHLVDHKLRLERLGYDAGLLTRLYSAVTLPELRDAIALFFRAPHINLFVRELPQQHDRFGSDYVIEQESGALFVRVLPPNQRELDDEQIGNLLAVGLAAQPVAFVVIGRPDFTEATQTKTQQFAAAYGKPLHLCPVYALCERYVQALEGKQAFAFL</sequence>
<keyword evidence="2" id="KW-0378">Hydrolase</keyword>
<name>A0A081BM23_9BACT</name>
<dbReference type="HOGENOM" id="CLU_006553_3_0_0"/>
<proteinExistence type="predicted"/>
<keyword evidence="8" id="KW-1185">Reference proteome</keyword>
<dbReference type="AlphaFoldDB" id="A0A081BM23"/>
<dbReference type="InterPro" id="IPR050474">
    <property type="entry name" value="Hel308_SKI2-like"/>
</dbReference>
<evidence type="ECO:0000259" key="5">
    <source>
        <dbReference type="PROSITE" id="PS51192"/>
    </source>
</evidence>
<evidence type="ECO:0000259" key="6">
    <source>
        <dbReference type="PROSITE" id="PS51194"/>
    </source>
</evidence>
<keyword evidence="3 7" id="KW-0347">Helicase</keyword>
<dbReference type="GO" id="GO:0005524">
    <property type="term" value="F:ATP binding"/>
    <property type="evidence" value="ECO:0007669"/>
    <property type="project" value="UniProtKB-KW"/>
</dbReference>
<dbReference type="PANTHER" id="PTHR47961">
    <property type="entry name" value="DNA POLYMERASE THETA, PUTATIVE (AFU_ORTHOLOGUE AFUA_1G05260)-RELATED"/>
    <property type="match status" value="1"/>
</dbReference>
<accession>A0A081BM23</accession>
<dbReference type="PROSITE" id="PS51192">
    <property type="entry name" value="HELICASE_ATP_BIND_1"/>
    <property type="match status" value="1"/>
</dbReference>
<dbReference type="SUPFAM" id="SSF158702">
    <property type="entry name" value="Sec63 N-terminal domain-like"/>
    <property type="match status" value="1"/>
</dbReference>
<dbReference type="STRING" id="1499966.U14_02683"/>
<dbReference type="InterPro" id="IPR001650">
    <property type="entry name" value="Helicase_C-like"/>
</dbReference>
<evidence type="ECO:0000313" key="8">
    <source>
        <dbReference type="Proteomes" id="UP000030700"/>
    </source>
</evidence>
<dbReference type="Pfam" id="PF00271">
    <property type="entry name" value="Helicase_C"/>
    <property type="match status" value="1"/>
</dbReference>